<gene>
    <name evidence="1" type="ORF">GO014_12295</name>
</gene>
<accession>A0A7X3FS75</accession>
<keyword evidence="2" id="KW-1185">Reference proteome</keyword>
<reference evidence="1 2" key="1">
    <citation type="submission" date="2019-12" db="EMBL/GenBank/DDBJ databases">
        <title>Devosia maris sp. nov., isolated from the deep seawater.</title>
        <authorList>
            <person name="Liu Y."/>
        </authorList>
    </citation>
    <scope>NUCLEOTIDE SEQUENCE [LARGE SCALE GENOMIC DNA]</scope>
    <source>
        <strain evidence="1 2">L53-10-65</strain>
    </source>
</reference>
<evidence type="ECO:0000313" key="2">
    <source>
        <dbReference type="Proteomes" id="UP000438106"/>
    </source>
</evidence>
<name>A0A7X3FS75_9HYPH</name>
<dbReference type="AlphaFoldDB" id="A0A7X3FS75"/>
<dbReference type="RefSeq" id="WP_157290612.1">
    <property type="nucleotide sequence ID" value="NZ_WQRF01000003.1"/>
</dbReference>
<dbReference type="Proteomes" id="UP000438106">
    <property type="component" value="Unassembled WGS sequence"/>
</dbReference>
<organism evidence="1 2">
    <name type="scientific">Devosia marina</name>
    <dbReference type="NCBI Taxonomy" id="2683198"/>
    <lineage>
        <taxon>Bacteria</taxon>
        <taxon>Pseudomonadati</taxon>
        <taxon>Pseudomonadota</taxon>
        <taxon>Alphaproteobacteria</taxon>
        <taxon>Hyphomicrobiales</taxon>
        <taxon>Devosiaceae</taxon>
        <taxon>Devosia</taxon>
    </lineage>
</organism>
<sequence>MMSYEQWKALNPRQRAKTPAVAGGYLRPQHYVTISLDADLAAWLLENVVGRSSFTADIEETVITALRVIRGELDAGVLDAIKAQAGVSGRRRKKP</sequence>
<protein>
    <submittedName>
        <fullName evidence="1">Uncharacterized protein</fullName>
    </submittedName>
</protein>
<proteinExistence type="predicted"/>
<dbReference type="EMBL" id="WQRF01000003">
    <property type="protein sequence ID" value="MVS99804.1"/>
    <property type="molecule type" value="Genomic_DNA"/>
</dbReference>
<evidence type="ECO:0000313" key="1">
    <source>
        <dbReference type="EMBL" id="MVS99804.1"/>
    </source>
</evidence>
<comment type="caution">
    <text evidence="1">The sequence shown here is derived from an EMBL/GenBank/DDBJ whole genome shotgun (WGS) entry which is preliminary data.</text>
</comment>